<keyword evidence="2" id="KW-1185">Reference proteome</keyword>
<comment type="caution">
    <text evidence="1">The sequence shown here is derived from an EMBL/GenBank/DDBJ whole genome shotgun (WGS) entry which is preliminary data.</text>
</comment>
<dbReference type="EMBL" id="JWLW01000067">
    <property type="protein sequence ID" value="KHT44128.1"/>
    <property type="molecule type" value="Genomic_DNA"/>
</dbReference>
<gene>
    <name evidence="1" type="ORF">RJ41_17995</name>
</gene>
<sequence>MKIFKVGESQKAACSTCQSFENATFQLRDVPFSDGTGVVKKVLVGVCDKCESVTVLPHQSTPAVKRQYEAKRKPVEGRLPAHLIDILNLATMEIGATTDFVPSMMKYYIHSLSEDEKSAKEIASYLQSDLAKGRSEKRLSLKGRKIFEDIEHLKSLSHIENTTDLLKGIILKINEDVLIKKRLKPIENLKNIMAAVA</sequence>
<name>A0A0B3Y5X2_9ALTE</name>
<proteinExistence type="predicted"/>
<reference evidence="1 2" key="1">
    <citation type="submission" date="2014-12" db="EMBL/GenBank/DDBJ databases">
        <title>Genome sequencing of Alteromonas marina AD001.</title>
        <authorList>
            <person name="Adrian T.G.S."/>
            <person name="Chan K.G."/>
        </authorList>
    </citation>
    <scope>NUCLEOTIDE SEQUENCE [LARGE SCALE GENOMIC DNA]</scope>
    <source>
        <strain evidence="1 2">AD001</strain>
    </source>
</reference>
<dbReference type="RefSeq" id="WP_039223788.1">
    <property type="nucleotide sequence ID" value="NZ_JWLW01000067.1"/>
</dbReference>
<evidence type="ECO:0000313" key="2">
    <source>
        <dbReference type="Proteomes" id="UP000031197"/>
    </source>
</evidence>
<accession>A0A0B3Y5X2</accession>
<evidence type="ECO:0000313" key="1">
    <source>
        <dbReference type="EMBL" id="KHT44128.1"/>
    </source>
</evidence>
<organism evidence="1 2">
    <name type="scientific">Alteromonas marina</name>
    <dbReference type="NCBI Taxonomy" id="203795"/>
    <lineage>
        <taxon>Bacteria</taxon>
        <taxon>Pseudomonadati</taxon>
        <taxon>Pseudomonadota</taxon>
        <taxon>Gammaproteobacteria</taxon>
        <taxon>Alteromonadales</taxon>
        <taxon>Alteromonadaceae</taxon>
        <taxon>Alteromonas/Salinimonas group</taxon>
        <taxon>Alteromonas</taxon>
    </lineage>
</organism>
<protein>
    <submittedName>
        <fullName evidence="1">Uncharacterized protein</fullName>
    </submittedName>
</protein>
<dbReference type="AlphaFoldDB" id="A0A0B3Y5X2"/>
<dbReference type="OrthoDB" id="6116181at2"/>
<dbReference type="Proteomes" id="UP000031197">
    <property type="component" value="Unassembled WGS sequence"/>
</dbReference>